<sequence length="82" mass="9900">MNYRLPDFRPVTKGELRKIWAENPEMRRLVLEVERYRRVMVEVESMYRSAHEAWRNKGGGHLVAFHRFKILLSEERNRGADD</sequence>
<keyword evidence="2" id="KW-1185">Reference proteome</keyword>
<protein>
    <submittedName>
        <fullName evidence="1">Uncharacterized protein</fullName>
    </submittedName>
</protein>
<reference evidence="2" key="1">
    <citation type="submission" date="2016-10" db="EMBL/GenBank/DDBJ databases">
        <authorList>
            <person name="Varghese N."/>
            <person name="Submissions S."/>
        </authorList>
    </citation>
    <scope>NUCLEOTIDE SEQUENCE [LARGE SCALE GENOMIC DNA]</scope>
    <source>
        <strain evidence="2">JCM 15604</strain>
    </source>
</reference>
<dbReference type="AlphaFoldDB" id="A0A1I5QZ00"/>
<evidence type="ECO:0000313" key="1">
    <source>
        <dbReference type="EMBL" id="SFP51498.1"/>
    </source>
</evidence>
<organism evidence="1 2">
    <name type="scientific">Ectopseudomonas toyotomiensis</name>
    <dbReference type="NCBI Taxonomy" id="554344"/>
    <lineage>
        <taxon>Bacteria</taxon>
        <taxon>Pseudomonadati</taxon>
        <taxon>Pseudomonadota</taxon>
        <taxon>Gammaproteobacteria</taxon>
        <taxon>Pseudomonadales</taxon>
        <taxon>Pseudomonadaceae</taxon>
        <taxon>Ectopseudomonas</taxon>
    </lineage>
</organism>
<dbReference type="Proteomes" id="UP000182025">
    <property type="component" value="Unassembled WGS sequence"/>
</dbReference>
<gene>
    <name evidence="1" type="ORF">SAMN05216177_103206</name>
</gene>
<dbReference type="OrthoDB" id="7029951at2"/>
<accession>A0A1I5QZ00</accession>
<dbReference type="EMBL" id="FOXK01000003">
    <property type="protein sequence ID" value="SFP51498.1"/>
    <property type="molecule type" value="Genomic_DNA"/>
</dbReference>
<name>A0A1I5QZ00_9GAMM</name>
<evidence type="ECO:0000313" key="2">
    <source>
        <dbReference type="Proteomes" id="UP000182025"/>
    </source>
</evidence>
<dbReference type="RefSeq" id="WP_074914142.1">
    <property type="nucleotide sequence ID" value="NZ_FOXK01000003.1"/>
</dbReference>
<proteinExistence type="predicted"/>